<feature type="transmembrane region" description="Helical" evidence="1">
    <location>
        <begin position="29"/>
        <end position="44"/>
    </location>
</feature>
<gene>
    <name evidence="2" type="ORF">ACFQNG_12220</name>
</gene>
<keyword evidence="1" id="KW-0812">Transmembrane</keyword>
<dbReference type="EMBL" id="JBHTBW010000040">
    <property type="protein sequence ID" value="MFC7441858.1"/>
    <property type="molecule type" value="Genomic_DNA"/>
</dbReference>
<keyword evidence="1" id="KW-1133">Transmembrane helix</keyword>
<accession>A0ABW2RLF0</accession>
<evidence type="ECO:0000313" key="3">
    <source>
        <dbReference type="Proteomes" id="UP001596500"/>
    </source>
</evidence>
<organism evidence="2 3">
    <name type="scientific">Laceyella putida</name>
    <dbReference type="NCBI Taxonomy" id="110101"/>
    <lineage>
        <taxon>Bacteria</taxon>
        <taxon>Bacillati</taxon>
        <taxon>Bacillota</taxon>
        <taxon>Bacilli</taxon>
        <taxon>Bacillales</taxon>
        <taxon>Thermoactinomycetaceae</taxon>
        <taxon>Laceyella</taxon>
    </lineage>
</organism>
<reference evidence="3" key="1">
    <citation type="journal article" date="2019" name="Int. J. Syst. Evol. Microbiol.">
        <title>The Global Catalogue of Microorganisms (GCM) 10K type strain sequencing project: providing services to taxonomists for standard genome sequencing and annotation.</title>
        <authorList>
            <consortium name="The Broad Institute Genomics Platform"/>
            <consortium name="The Broad Institute Genome Sequencing Center for Infectious Disease"/>
            <person name="Wu L."/>
            <person name="Ma J."/>
        </authorList>
    </citation>
    <scope>NUCLEOTIDE SEQUENCE [LARGE SCALE GENOMIC DNA]</scope>
    <source>
        <strain evidence="3">CGMCC 1.12942</strain>
    </source>
</reference>
<protein>
    <submittedName>
        <fullName evidence="2">Uncharacterized protein</fullName>
    </submittedName>
</protein>
<evidence type="ECO:0000313" key="2">
    <source>
        <dbReference type="EMBL" id="MFC7441858.1"/>
    </source>
</evidence>
<proteinExistence type="predicted"/>
<keyword evidence="3" id="KW-1185">Reference proteome</keyword>
<dbReference type="Proteomes" id="UP001596500">
    <property type="component" value="Unassembled WGS sequence"/>
</dbReference>
<dbReference type="RefSeq" id="WP_379865354.1">
    <property type="nucleotide sequence ID" value="NZ_JBHTBW010000040.1"/>
</dbReference>
<comment type="caution">
    <text evidence="2">The sequence shown here is derived from an EMBL/GenBank/DDBJ whole genome shotgun (WGS) entry which is preliminary data.</text>
</comment>
<sequence length="104" mass="11921">MLVFYLIIAILFLGGGVYQLFVAQLPAAYAIHSFLVALYFYVTYHELRGKPFPRNIYVLTIVLLVADGLVNLLIVSISILSGIVSFFFAFLCFQSYRRIYRQRA</sequence>
<evidence type="ECO:0000256" key="1">
    <source>
        <dbReference type="SAM" id="Phobius"/>
    </source>
</evidence>
<name>A0ABW2RLF0_9BACL</name>
<keyword evidence="1" id="KW-0472">Membrane</keyword>
<feature type="transmembrane region" description="Helical" evidence="1">
    <location>
        <begin position="56"/>
        <end position="73"/>
    </location>
</feature>
<feature type="transmembrane region" description="Helical" evidence="1">
    <location>
        <begin position="79"/>
        <end position="96"/>
    </location>
</feature>